<evidence type="ECO:0000256" key="3">
    <source>
        <dbReference type="SAM" id="MobiDB-lite"/>
    </source>
</evidence>
<accession>A0AAW2C712</accession>
<dbReference type="InterPro" id="IPR029048">
    <property type="entry name" value="HSP70_C_sf"/>
</dbReference>
<dbReference type="InterPro" id="IPR013126">
    <property type="entry name" value="Hsp_70_fam"/>
</dbReference>
<evidence type="ECO:0000256" key="1">
    <source>
        <dbReference type="ARBA" id="ARBA00022741"/>
    </source>
</evidence>
<organism evidence="4 5">
    <name type="scientific">Lithocarpus litseifolius</name>
    <dbReference type="NCBI Taxonomy" id="425828"/>
    <lineage>
        <taxon>Eukaryota</taxon>
        <taxon>Viridiplantae</taxon>
        <taxon>Streptophyta</taxon>
        <taxon>Embryophyta</taxon>
        <taxon>Tracheophyta</taxon>
        <taxon>Spermatophyta</taxon>
        <taxon>Magnoliopsida</taxon>
        <taxon>eudicotyledons</taxon>
        <taxon>Gunneridae</taxon>
        <taxon>Pentapetalae</taxon>
        <taxon>rosids</taxon>
        <taxon>fabids</taxon>
        <taxon>Fagales</taxon>
        <taxon>Fagaceae</taxon>
        <taxon>Lithocarpus</taxon>
    </lineage>
</organism>
<dbReference type="InterPro" id="IPR029047">
    <property type="entry name" value="HSP70_peptide-bd_sf"/>
</dbReference>
<feature type="region of interest" description="Disordered" evidence="3">
    <location>
        <begin position="148"/>
        <end position="193"/>
    </location>
</feature>
<keyword evidence="2" id="KW-0067">ATP-binding</keyword>
<dbReference type="GO" id="GO:0140662">
    <property type="term" value="F:ATP-dependent protein folding chaperone"/>
    <property type="evidence" value="ECO:0007669"/>
    <property type="project" value="InterPro"/>
</dbReference>
<dbReference type="PRINTS" id="PR00301">
    <property type="entry name" value="HEATSHOCK70"/>
</dbReference>
<evidence type="ECO:0000313" key="4">
    <source>
        <dbReference type="EMBL" id="KAK9992040.1"/>
    </source>
</evidence>
<protein>
    <submittedName>
        <fullName evidence="4">Uncharacterized protein</fullName>
    </submittedName>
</protein>
<feature type="compositionally biased region" description="Basic and acidic residues" evidence="3">
    <location>
        <begin position="151"/>
        <end position="179"/>
    </location>
</feature>
<dbReference type="Pfam" id="PF00012">
    <property type="entry name" value="HSP70"/>
    <property type="match status" value="1"/>
</dbReference>
<dbReference type="PANTHER" id="PTHR19375">
    <property type="entry name" value="HEAT SHOCK PROTEIN 70KDA"/>
    <property type="match status" value="1"/>
</dbReference>
<gene>
    <name evidence="4" type="ORF">SO802_027025</name>
</gene>
<evidence type="ECO:0000256" key="2">
    <source>
        <dbReference type="ARBA" id="ARBA00022840"/>
    </source>
</evidence>
<proteinExistence type="predicted"/>
<reference evidence="4 5" key="1">
    <citation type="submission" date="2024-01" db="EMBL/GenBank/DDBJ databases">
        <title>A telomere-to-telomere, gap-free genome of sweet tea (Lithocarpus litseifolius).</title>
        <authorList>
            <person name="Zhou J."/>
        </authorList>
    </citation>
    <scope>NUCLEOTIDE SEQUENCE [LARGE SCALE GENOMIC DNA]</scope>
    <source>
        <strain evidence="4">Zhou-2022a</strain>
        <tissue evidence="4">Leaf</tissue>
    </source>
</reference>
<keyword evidence="5" id="KW-1185">Reference proteome</keyword>
<name>A0AAW2C712_9ROSI</name>
<dbReference type="Gene3D" id="2.60.34.10">
    <property type="entry name" value="Substrate Binding Domain Of DNAk, Chain A, domain 1"/>
    <property type="match status" value="1"/>
</dbReference>
<dbReference type="Proteomes" id="UP001459277">
    <property type="component" value="Unassembled WGS sequence"/>
</dbReference>
<keyword evidence="1" id="KW-0547">Nucleotide-binding</keyword>
<dbReference type="EMBL" id="JAZDWU010000009">
    <property type="protein sequence ID" value="KAK9992040.1"/>
    <property type="molecule type" value="Genomic_DNA"/>
</dbReference>
<dbReference type="GO" id="GO:0005524">
    <property type="term" value="F:ATP binding"/>
    <property type="evidence" value="ECO:0007669"/>
    <property type="project" value="UniProtKB-KW"/>
</dbReference>
<dbReference type="SUPFAM" id="SSF100920">
    <property type="entry name" value="Heat shock protein 70kD (HSP70), peptide-binding domain"/>
    <property type="match status" value="1"/>
</dbReference>
<comment type="caution">
    <text evidence="4">The sequence shown here is derived from an EMBL/GenBank/DDBJ whole genome shotgun (WGS) entry which is preliminary data.</text>
</comment>
<sequence length="246" mass="27753">MDFFDRKELYKSINPNEAVAYEATIQAAILTGMGNDKIQDIVLSDVIPLSLGIETNVSATVKTIGVKKSITITNDKWRLSNEKVERMVQDAKRYKAEDDDHLKKVKAKLDLENYAYVMKNAINDDNVGAKLLPATKKNIKYAIEQGAWRRSNHEARHRSETPIQARREERRSKHGEKNADPSMARRTPIQARRSETPIQAWREELQSKHGVKNADPSTPIQARRSTLSVSVGVSVCGCVWFCGVYG</sequence>
<dbReference type="Gene3D" id="1.20.1270.10">
    <property type="match status" value="1"/>
</dbReference>
<dbReference type="AlphaFoldDB" id="A0AAW2C712"/>
<evidence type="ECO:0000313" key="5">
    <source>
        <dbReference type="Proteomes" id="UP001459277"/>
    </source>
</evidence>